<evidence type="ECO:0000259" key="4">
    <source>
        <dbReference type="Pfam" id="PF01321"/>
    </source>
</evidence>
<dbReference type="Pfam" id="PF00557">
    <property type="entry name" value="Peptidase_M24"/>
    <property type="match status" value="1"/>
</dbReference>
<accession>E1IDC5</accession>
<keyword evidence="1" id="KW-0479">Metal-binding</keyword>
<dbReference type="InterPro" id="IPR050659">
    <property type="entry name" value="Peptidase_M24B"/>
</dbReference>
<dbReference type="GO" id="GO:0004177">
    <property type="term" value="F:aminopeptidase activity"/>
    <property type="evidence" value="ECO:0007669"/>
    <property type="project" value="UniProtKB-ARBA"/>
</dbReference>
<dbReference type="InterPro" id="IPR001131">
    <property type="entry name" value="Peptidase_M24B_aminopep-P_CS"/>
</dbReference>
<feature type="domain" description="Peptidase M24" evidence="3">
    <location>
        <begin position="131"/>
        <end position="339"/>
    </location>
</feature>
<organism evidence="5 6">
    <name type="scientific">Oscillochloris trichoides DG-6</name>
    <dbReference type="NCBI Taxonomy" id="765420"/>
    <lineage>
        <taxon>Bacteria</taxon>
        <taxon>Bacillati</taxon>
        <taxon>Chloroflexota</taxon>
        <taxon>Chloroflexia</taxon>
        <taxon>Chloroflexales</taxon>
        <taxon>Chloroflexineae</taxon>
        <taxon>Oscillochloridaceae</taxon>
        <taxon>Oscillochloris</taxon>
    </lineage>
</organism>
<dbReference type="Gene3D" id="3.40.350.10">
    <property type="entry name" value="Creatinase/prolidase N-terminal domain"/>
    <property type="match status" value="1"/>
</dbReference>
<dbReference type="STRING" id="765420.OSCT_1326"/>
<dbReference type="GO" id="GO:0046872">
    <property type="term" value="F:metal ion binding"/>
    <property type="evidence" value="ECO:0007669"/>
    <property type="project" value="UniProtKB-KW"/>
</dbReference>
<evidence type="ECO:0000313" key="5">
    <source>
        <dbReference type="EMBL" id="EFO80802.1"/>
    </source>
</evidence>
<dbReference type="PANTHER" id="PTHR46112:SF8">
    <property type="entry name" value="CYTOPLASMIC PEPTIDASE PEPQ-RELATED"/>
    <property type="match status" value="1"/>
</dbReference>
<dbReference type="AlphaFoldDB" id="E1IDC5"/>
<dbReference type="InterPro" id="IPR000994">
    <property type="entry name" value="Pept_M24"/>
</dbReference>
<dbReference type="InterPro" id="IPR001714">
    <property type="entry name" value="Pept_M24_MAP"/>
</dbReference>
<evidence type="ECO:0000313" key="6">
    <source>
        <dbReference type="Proteomes" id="UP000054010"/>
    </source>
</evidence>
<feature type="domain" description="Creatinase N-terminal" evidence="4">
    <location>
        <begin position="1"/>
        <end position="123"/>
    </location>
</feature>
<name>E1IDC5_9CHLR</name>
<dbReference type="eggNOG" id="COG0006">
    <property type="taxonomic scope" value="Bacteria"/>
</dbReference>
<dbReference type="SUPFAM" id="SSF55920">
    <property type="entry name" value="Creatinase/aminopeptidase"/>
    <property type="match status" value="1"/>
</dbReference>
<sequence>MAERNLPALIISGAANRRYLSGFTGSSGTLLITPDHALLFTDGRYTIQAAREAPAFTLHETSAPERGLHTLLTQTASELSLDLVGFETAHVSVAEHYALSKAFFDTPVELEPVDGLVETLREVKDAEEIATLRRAVEVTDAAFLAVLPLLRPEMTERQVAWMLEVAMRERGAEGVAFPIIVAAGLNSALPHAHPGDAPLGEGRPIIIDMGARVDGYHADMTRTITLGSPDATFQKIYALVLEAQQRAIAALRAGLRCNAADAIARDHIAAAGYADAFRHSLGHGVGLDIHEGPSLRRAKPGFEQSGPRLQVGNVVSVEPGIYLDDWGGVRIEDLALITEVGCEILSQVTR</sequence>
<evidence type="ECO:0000259" key="3">
    <source>
        <dbReference type="Pfam" id="PF00557"/>
    </source>
</evidence>
<protein>
    <submittedName>
        <fullName evidence="5">Peptidase M24</fullName>
    </submittedName>
</protein>
<dbReference type="PANTHER" id="PTHR46112">
    <property type="entry name" value="AMINOPEPTIDASE"/>
    <property type="match status" value="1"/>
</dbReference>
<dbReference type="GO" id="GO:0008235">
    <property type="term" value="F:metalloexopeptidase activity"/>
    <property type="evidence" value="ECO:0007669"/>
    <property type="project" value="UniProtKB-ARBA"/>
</dbReference>
<dbReference type="PRINTS" id="PR00599">
    <property type="entry name" value="MAPEPTIDASE"/>
</dbReference>
<reference evidence="5 6" key="1">
    <citation type="journal article" date="2011" name="J. Bacteriol.">
        <title>Draft genome sequence of the anoxygenic filamentous phototrophic bacterium Oscillochloris trichoides subsp. DG-6.</title>
        <authorList>
            <person name="Kuznetsov B.B."/>
            <person name="Ivanovsky R.N."/>
            <person name="Keppen O.I."/>
            <person name="Sukhacheva M.V."/>
            <person name="Bumazhkin B.K."/>
            <person name="Patutina E.O."/>
            <person name="Beletsky A.V."/>
            <person name="Mardanov A.V."/>
            <person name="Baslerov R.V."/>
            <person name="Panteleeva A.N."/>
            <person name="Kolganova T.V."/>
            <person name="Ravin N.V."/>
            <person name="Skryabin K.G."/>
        </authorList>
    </citation>
    <scope>NUCLEOTIDE SEQUENCE [LARGE SCALE GENOMIC DNA]</scope>
    <source>
        <strain evidence="5 6">DG-6</strain>
    </source>
</reference>
<dbReference type="EMBL" id="ADVR01000040">
    <property type="protein sequence ID" value="EFO80802.1"/>
    <property type="molecule type" value="Genomic_DNA"/>
</dbReference>
<dbReference type="InterPro" id="IPR029149">
    <property type="entry name" value="Creatin/AminoP/Spt16_N"/>
</dbReference>
<dbReference type="Gene3D" id="3.90.230.10">
    <property type="entry name" value="Creatinase/methionine aminopeptidase superfamily"/>
    <property type="match status" value="1"/>
</dbReference>
<keyword evidence="2" id="KW-0378">Hydrolase</keyword>
<comment type="caution">
    <text evidence="5">The sequence shown here is derived from an EMBL/GenBank/DDBJ whole genome shotgun (WGS) entry which is preliminary data.</text>
</comment>
<dbReference type="Proteomes" id="UP000054010">
    <property type="component" value="Unassembled WGS sequence"/>
</dbReference>
<proteinExistence type="predicted"/>
<dbReference type="InterPro" id="IPR000587">
    <property type="entry name" value="Creatinase_N"/>
</dbReference>
<evidence type="ECO:0000256" key="2">
    <source>
        <dbReference type="ARBA" id="ARBA00022801"/>
    </source>
</evidence>
<dbReference type="PROSITE" id="PS00491">
    <property type="entry name" value="PROLINE_PEPTIDASE"/>
    <property type="match status" value="1"/>
</dbReference>
<evidence type="ECO:0000256" key="1">
    <source>
        <dbReference type="ARBA" id="ARBA00022723"/>
    </source>
</evidence>
<gene>
    <name evidence="5" type="ORF">OSCT_1326</name>
</gene>
<dbReference type="Pfam" id="PF01321">
    <property type="entry name" value="Creatinase_N"/>
    <property type="match status" value="1"/>
</dbReference>
<dbReference type="InterPro" id="IPR036005">
    <property type="entry name" value="Creatinase/aminopeptidase-like"/>
</dbReference>
<dbReference type="HOGENOM" id="CLU_017266_4_2_0"/>
<dbReference type="CDD" id="cd01092">
    <property type="entry name" value="APP-like"/>
    <property type="match status" value="1"/>
</dbReference>
<keyword evidence="6" id="KW-1185">Reference proteome</keyword>